<protein>
    <submittedName>
        <fullName evidence="2">Uncharacterized protein</fullName>
    </submittedName>
</protein>
<feature type="coiled-coil region" evidence="1">
    <location>
        <begin position="219"/>
        <end position="260"/>
    </location>
</feature>
<dbReference type="EMBL" id="MU004236">
    <property type="protein sequence ID" value="KAF2668266.1"/>
    <property type="molecule type" value="Genomic_DNA"/>
</dbReference>
<name>A0A6A6U9I4_9PEZI</name>
<reference evidence="2" key="1">
    <citation type="journal article" date="2020" name="Stud. Mycol.">
        <title>101 Dothideomycetes genomes: a test case for predicting lifestyles and emergence of pathogens.</title>
        <authorList>
            <person name="Haridas S."/>
            <person name="Albert R."/>
            <person name="Binder M."/>
            <person name="Bloem J."/>
            <person name="Labutti K."/>
            <person name="Salamov A."/>
            <person name="Andreopoulos B."/>
            <person name="Baker S."/>
            <person name="Barry K."/>
            <person name="Bills G."/>
            <person name="Bluhm B."/>
            <person name="Cannon C."/>
            <person name="Castanera R."/>
            <person name="Culley D."/>
            <person name="Daum C."/>
            <person name="Ezra D."/>
            <person name="Gonzalez J."/>
            <person name="Henrissat B."/>
            <person name="Kuo A."/>
            <person name="Liang C."/>
            <person name="Lipzen A."/>
            <person name="Lutzoni F."/>
            <person name="Magnuson J."/>
            <person name="Mondo S."/>
            <person name="Nolan M."/>
            <person name="Ohm R."/>
            <person name="Pangilinan J."/>
            <person name="Park H.-J."/>
            <person name="Ramirez L."/>
            <person name="Alfaro M."/>
            <person name="Sun H."/>
            <person name="Tritt A."/>
            <person name="Yoshinaga Y."/>
            <person name="Zwiers L.-H."/>
            <person name="Turgeon B."/>
            <person name="Goodwin S."/>
            <person name="Spatafora J."/>
            <person name="Crous P."/>
            <person name="Grigoriev I."/>
        </authorList>
    </citation>
    <scope>NUCLEOTIDE SEQUENCE</scope>
    <source>
        <strain evidence="2">CBS 115976</strain>
    </source>
</reference>
<keyword evidence="1" id="KW-0175">Coiled coil</keyword>
<sequence length="287" mass="30652">MSSLANEITPAIATTDVTKAAMSAAHKIELPLSTVSDNVDDTGDALPVIDDHVTGQITEHVPMSQQLPMSDEATLTNNGPLDPADTIMKVEGFLGGMAREPPASVGDRPSHTPNESVGSLPILSLGSNTAAVAAAGADPFVVEAQPVSGTADANTGVAHLSSPAAQITPNRGRGTGTIPVAQTHDHWLSIIDTHIHHIVALSNDLHQMTVERIAAARQAGEEQNQKLMAQHQIQQLMEELRRKEKELSMARDEIHDLQEEVLDNTVLLEFLRNHLGEVNFEIAVQNA</sequence>
<gene>
    <name evidence="2" type="ORF">BT63DRAFT_440459</name>
</gene>
<keyword evidence="3" id="KW-1185">Reference proteome</keyword>
<dbReference type="CDD" id="cd22265">
    <property type="entry name" value="UDM1_RNF168"/>
    <property type="match status" value="1"/>
</dbReference>
<dbReference type="AlphaFoldDB" id="A0A6A6U9I4"/>
<accession>A0A6A6U9I4</accession>
<evidence type="ECO:0000313" key="3">
    <source>
        <dbReference type="Proteomes" id="UP000799302"/>
    </source>
</evidence>
<evidence type="ECO:0000313" key="2">
    <source>
        <dbReference type="EMBL" id="KAF2668266.1"/>
    </source>
</evidence>
<organism evidence="2 3">
    <name type="scientific">Microthyrium microscopicum</name>
    <dbReference type="NCBI Taxonomy" id="703497"/>
    <lineage>
        <taxon>Eukaryota</taxon>
        <taxon>Fungi</taxon>
        <taxon>Dikarya</taxon>
        <taxon>Ascomycota</taxon>
        <taxon>Pezizomycotina</taxon>
        <taxon>Dothideomycetes</taxon>
        <taxon>Dothideomycetes incertae sedis</taxon>
        <taxon>Microthyriales</taxon>
        <taxon>Microthyriaceae</taxon>
        <taxon>Microthyrium</taxon>
    </lineage>
</organism>
<evidence type="ECO:0000256" key="1">
    <source>
        <dbReference type="SAM" id="Coils"/>
    </source>
</evidence>
<dbReference type="Proteomes" id="UP000799302">
    <property type="component" value="Unassembled WGS sequence"/>
</dbReference>
<proteinExistence type="predicted"/>